<feature type="compositionally biased region" description="Polar residues" evidence="1">
    <location>
        <begin position="8"/>
        <end position="25"/>
    </location>
</feature>
<feature type="compositionally biased region" description="Low complexity" evidence="1">
    <location>
        <begin position="561"/>
        <end position="579"/>
    </location>
</feature>
<feature type="region of interest" description="Disordered" evidence="1">
    <location>
        <begin position="194"/>
        <end position="338"/>
    </location>
</feature>
<feature type="compositionally biased region" description="Low complexity" evidence="1">
    <location>
        <begin position="785"/>
        <end position="795"/>
    </location>
</feature>
<feature type="compositionally biased region" description="Low complexity" evidence="1">
    <location>
        <begin position="318"/>
        <end position="332"/>
    </location>
</feature>
<keyword evidence="3" id="KW-1185">Reference proteome</keyword>
<feature type="region of interest" description="Disordered" evidence="1">
    <location>
        <begin position="54"/>
        <end position="118"/>
    </location>
</feature>
<feature type="compositionally biased region" description="Low complexity" evidence="1">
    <location>
        <begin position="392"/>
        <end position="403"/>
    </location>
</feature>
<accession>A0A9K3L5Q2</accession>
<feature type="region of interest" description="Disordered" evidence="1">
    <location>
        <begin position="645"/>
        <end position="795"/>
    </location>
</feature>
<feature type="compositionally biased region" description="Basic residues" evidence="1">
    <location>
        <begin position="208"/>
        <end position="220"/>
    </location>
</feature>
<evidence type="ECO:0000313" key="2">
    <source>
        <dbReference type="EMBL" id="KAG7355291.1"/>
    </source>
</evidence>
<sequence>MVLELKQNKSSGSNKSCKRLNATTNSKRRNGVASKSIVESLLAAVTTSLKFNSFNSRDTSQTSATTATTSESALGDFPPGTTRLQQGQSNPALIQSENTASTHQKNSTEPTTSLDGTDFDVASTNTMAFSMIDWDDNHYRKGTEVEVVITTDGNHRKGKEPTKALSKKMTPKKYSISLRNIEADSTIPVLRRSSSFKETATNNDNNKKKTKSNSVCKKRTKDINNSGKNGSSSVENAITPTSSSKAAFKQSSRALTDGSQRFITSSKKATAKSSKILSGSSSVSKTNKPFSLSAALAATPSEAPPPPLSQGPGDGHSRTSGGSSSIRSTNSPRRPRNTLTIERVIGTWTPHDNLESFQSSLGNGHHQQEQQQQRGRSCQSLKRFLSVNGIDSSSRNNNNFTTTLDRSSSPKRYGSHDPCAMMDVIETPASQVPKLPQSKRDLSRSRHRGSANDTTAAAAAAACTEIQKPSSMPNIFSPVVCSRQRRSGSKRLLSLQQESAVVAANVRPSTPTRGHSLPLSSSSSHSRGRSPSKRYYESKQCTPVNTASPRRRRRHSVQSIGSRDTCTTTATTPSDTGRPLPLSHRKSSSSHDALKPLFLDIDNHQRGDDEIIFITPWEESQAVDAIDEKLDMTVIVPIKMKRPSSCSKLKTTDTKNKRERSSSRSSKQKFEPKKKISSSKKSSSARSLKTSSSNSSDDKKKQSHDCSFMLNGNSPSGESKIPMSTTLPVIQEKKSSSKKASSSSSTMKNLSRKKSVVVDGKNNAISPSDTNSSPTKKKKKKDKSSLSSSNTSENL</sequence>
<reference evidence="2" key="1">
    <citation type="journal article" date="2021" name="Sci. Rep.">
        <title>Diploid genomic architecture of Nitzschia inconspicua, an elite biomass production diatom.</title>
        <authorList>
            <person name="Oliver A."/>
            <person name="Podell S."/>
            <person name="Pinowska A."/>
            <person name="Traller J.C."/>
            <person name="Smith S.R."/>
            <person name="McClure R."/>
            <person name="Beliaev A."/>
            <person name="Bohutskyi P."/>
            <person name="Hill E.A."/>
            <person name="Rabines A."/>
            <person name="Zheng H."/>
            <person name="Allen L.Z."/>
            <person name="Kuo A."/>
            <person name="Grigoriev I.V."/>
            <person name="Allen A.E."/>
            <person name="Hazlebeck D."/>
            <person name="Allen E.E."/>
        </authorList>
    </citation>
    <scope>NUCLEOTIDE SEQUENCE</scope>
    <source>
        <strain evidence="2">Hildebrandi</strain>
    </source>
</reference>
<feature type="compositionally biased region" description="Basic and acidic residues" evidence="1">
    <location>
        <begin position="650"/>
        <end position="674"/>
    </location>
</feature>
<gene>
    <name evidence="2" type="ORF">IV203_004647</name>
</gene>
<dbReference type="AlphaFoldDB" id="A0A9K3L5Q2"/>
<feature type="compositionally biased region" description="Low complexity" evidence="1">
    <location>
        <begin position="59"/>
        <end position="73"/>
    </location>
</feature>
<name>A0A9K3L5Q2_9STRA</name>
<feature type="region of interest" description="Disordered" evidence="1">
    <location>
        <begin position="1"/>
        <end position="32"/>
    </location>
</feature>
<feature type="compositionally biased region" description="Polar residues" evidence="1">
    <location>
        <begin position="223"/>
        <end position="263"/>
    </location>
</feature>
<dbReference type="EMBL" id="JAGRRH010000016">
    <property type="protein sequence ID" value="KAG7355291.1"/>
    <property type="molecule type" value="Genomic_DNA"/>
</dbReference>
<evidence type="ECO:0000256" key="1">
    <source>
        <dbReference type="SAM" id="MobiDB-lite"/>
    </source>
</evidence>
<organism evidence="2 3">
    <name type="scientific">Nitzschia inconspicua</name>
    <dbReference type="NCBI Taxonomy" id="303405"/>
    <lineage>
        <taxon>Eukaryota</taxon>
        <taxon>Sar</taxon>
        <taxon>Stramenopiles</taxon>
        <taxon>Ochrophyta</taxon>
        <taxon>Bacillariophyta</taxon>
        <taxon>Bacillariophyceae</taxon>
        <taxon>Bacillariophycidae</taxon>
        <taxon>Bacillariales</taxon>
        <taxon>Bacillariaceae</taxon>
        <taxon>Nitzschia</taxon>
    </lineage>
</organism>
<feature type="region of interest" description="Disordered" evidence="1">
    <location>
        <begin position="503"/>
        <end position="590"/>
    </location>
</feature>
<feature type="compositionally biased region" description="Polar residues" evidence="1">
    <location>
        <begin position="539"/>
        <end position="548"/>
    </location>
</feature>
<feature type="compositionally biased region" description="Low complexity" evidence="1">
    <location>
        <begin position="679"/>
        <end position="695"/>
    </location>
</feature>
<proteinExistence type="predicted"/>
<evidence type="ECO:0000313" key="3">
    <source>
        <dbReference type="Proteomes" id="UP000693970"/>
    </source>
</evidence>
<comment type="caution">
    <text evidence="2">The sequence shown here is derived from an EMBL/GenBank/DDBJ whole genome shotgun (WGS) entry which is preliminary data.</text>
</comment>
<feature type="compositionally biased region" description="Polar residues" evidence="1">
    <location>
        <begin position="82"/>
        <end position="115"/>
    </location>
</feature>
<reference evidence="2" key="2">
    <citation type="submission" date="2021-04" db="EMBL/GenBank/DDBJ databases">
        <authorList>
            <person name="Podell S."/>
        </authorList>
    </citation>
    <scope>NUCLEOTIDE SEQUENCE</scope>
    <source>
        <strain evidence="2">Hildebrandi</strain>
    </source>
</reference>
<feature type="compositionally biased region" description="Low complexity" evidence="1">
    <location>
        <begin position="514"/>
        <end position="525"/>
    </location>
</feature>
<feature type="compositionally biased region" description="Low complexity" evidence="1">
    <location>
        <begin position="264"/>
        <end position="285"/>
    </location>
</feature>
<dbReference type="Proteomes" id="UP000693970">
    <property type="component" value="Unassembled WGS sequence"/>
</dbReference>
<feature type="region of interest" description="Disordered" evidence="1">
    <location>
        <begin position="352"/>
        <end position="456"/>
    </location>
</feature>
<feature type="compositionally biased region" description="Polar residues" evidence="1">
    <location>
        <begin position="710"/>
        <end position="728"/>
    </location>
</feature>
<protein>
    <submittedName>
        <fullName evidence="2">Uncharacterized protein</fullName>
    </submittedName>
</protein>